<keyword evidence="5 13" id="KW-1003">Cell membrane</keyword>
<evidence type="ECO:0000256" key="10">
    <source>
        <dbReference type="ARBA" id="ARBA00023136"/>
    </source>
</evidence>
<protein>
    <recommendedName>
        <fullName evidence="3 13">Flagellar biosynthetic protein FlhB</fullName>
    </recommendedName>
</protein>
<name>A0ABU2ZMG7_9ALTE</name>
<feature type="transmembrane region" description="Helical" evidence="13">
    <location>
        <begin position="139"/>
        <end position="168"/>
    </location>
</feature>
<evidence type="ECO:0000256" key="8">
    <source>
        <dbReference type="ARBA" id="ARBA00022927"/>
    </source>
</evidence>
<evidence type="ECO:0000256" key="12">
    <source>
        <dbReference type="ARBA" id="ARBA00025078"/>
    </source>
</evidence>
<keyword evidence="15" id="KW-0966">Cell projection</keyword>
<keyword evidence="10 13" id="KW-0472">Membrane</keyword>
<keyword evidence="8 13" id="KW-0653">Protein transport</keyword>
<feature type="region of interest" description="Disordered" evidence="14">
    <location>
        <begin position="1"/>
        <end position="24"/>
    </location>
</feature>
<dbReference type="PANTHER" id="PTHR30531">
    <property type="entry name" value="FLAGELLAR BIOSYNTHETIC PROTEIN FLHB"/>
    <property type="match status" value="1"/>
</dbReference>
<dbReference type="Pfam" id="PF01312">
    <property type="entry name" value="Bac_export_2"/>
    <property type="match status" value="1"/>
</dbReference>
<organism evidence="15 16">
    <name type="scientific">Glaciecola petra</name>
    <dbReference type="NCBI Taxonomy" id="3075602"/>
    <lineage>
        <taxon>Bacteria</taxon>
        <taxon>Pseudomonadati</taxon>
        <taxon>Pseudomonadota</taxon>
        <taxon>Gammaproteobacteria</taxon>
        <taxon>Alteromonadales</taxon>
        <taxon>Alteromonadaceae</taxon>
        <taxon>Glaciecola</taxon>
    </lineage>
</organism>
<comment type="function">
    <text evidence="12 13">Required for formation of the rod structure in the basal body of the flagellar apparatus. Together with FliI and FliH, may constitute the export apparatus of flagellin.</text>
</comment>
<comment type="caution">
    <text evidence="15">The sequence shown here is derived from an EMBL/GenBank/DDBJ whole genome shotgun (WGS) entry which is preliminary data.</text>
</comment>
<feature type="transmembrane region" description="Helical" evidence="13">
    <location>
        <begin position="193"/>
        <end position="212"/>
    </location>
</feature>
<keyword evidence="6 13" id="KW-0812">Transmembrane</keyword>
<dbReference type="Gene3D" id="6.10.250.2080">
    <property type="match status" value="1"/>
</dbReference>
<dbReference type="PANTHER" id="PTHR30531:SF12">
    <property type="entry name" value="FLAGELLAR BIOSYNTHETIC PROTEIN FLHB"/>
    <property type="match status" value="1"/>
</dbReference>
<dbReference type="RefSeq" id="WP_311367317.1">
    <property type="nucleotide sequence ID" value="NZ_JAVRHX010000001.1"/>
</dbReference>
<evidence type="ECO:0000313" key="15">
    <source>
        <dbReference type="EMBL" id="MDT0593822.1"/>
    </source>
</evidence>
<feature type="transmembrane region" description="Helical" evidence="13">
    <location>
        <begin position="94"/>
        <end position="118"/>
    </location>
</feature>
<keyword evidence="9 13" id="KW-1133">Transmembrane helix</keyword>
<keyword evidence="7 13" id="KW-1005">Bacterial flagellum biogenesis</keyword>
<accession>A0ABU2ZMG7</accession>
<keyword evidence="15" id="KW-0969">Cilium</keyword>
<evidence type="ECO:0000256" key="4">
    <source>
        <dbReference type="ARBA" id="ARBA00022448"/>
    </source>
</evidence>
<sequence length="377" mass="42401">MAEQDDSFEKTEEPTPKKLEDARKKGQIVRSKELTTTLLLLFSAFALISVGQYIASAMFGITQRSFMLSRDETYDIKHMFQILEMAVLESAWPLIGFIVIAMIGGIYGSVAMGGYNFTWSSAAPKANRVSPMKGFKRMFGLEALVELLKGIGKVLVISGMAYFALIIFKDEALHLDVELYPLNIFHALDMLEWAFLLLVVGMVPIALIDVPFQNHKHNKEMKMTLQEVKDERKNAEGDPMVKSRVRRIQYQAAANRMMQEVPDADVIVTNPTHFSVAIKYDQDGDRAPVMVAKGADQLALHIRKIGQAHDVPIVQSPALARAIYYSTEADHEIPQKLFMAVAQVLAYVYQLKAYKKGKAKRPKALKKDLPIPPELRR</sequence>
<proteinExistence type="inferred from homology"/>
<keyword evidence="16" id="KW-1185">Reference proteome</keyword>
<evidence type="ECO:0000256" key="13">
    <source>
        <dbReference type="RuleBase" id="RU364091"/>
    </source>
</evidence>
<dbReference type="EMBL" id="JAVRHX010000001">
    <property type="protein sequence ID" value="MDT0593822.1"/>
    <property type="molecule type" value="Genomic_DNA"/>
</dbReference>
<feature type="compositionally biased region" description="Basic and acidic residues" evidence="14">
    <location>
        <begin position="7"/>
        <end position="24"/>
    </location>
</feature>
<evidence type="ECO:0000313" key="16">
    <source>
        <dbReference type="Proteomes" id="UP001253545"/>
    </source>
</evidence>
<gene>
    <name evidence="13 15" type="primary">flhB</name>
    <name evidence="15" type="ORF">RM552_03050</name>
</gene>
<evidence type="ECO:0000256" key="5">
    <source>
        <dbReference type="ARBA" id="ARBA00022475"/>
    </source>
</evidence>
<keyword evidence="11 13" id="KW-1006">Bacterial flagellum protein export</keyword>
<dbReference type="NCBIfam" id="TIGR00328">
    <property type="entry name" value="flhB"/>
    <property type="match status" value="1"/>
</dbReference>
<dbReference type="InterPro" id="IPR006135">
    <property type="entry name" value="T3SS_substrate_exporter"/>
</dbReference>
<evidence type="ECO:0000256" key="11">
    <source>
        <dbReference type="ARBA" id="ARBA00023225"/>
    </source>
</evidence>
<comment type="subcellular location">
    <subcellularLocation>
        <location evidence="1">Cell membrane</location>
        <topology evidence="1">Multi-pass membrane protein</topology>
    </subcellularLocation>
</comment>
<evidence type="ECO:0000256" key="7">
    <source>
        <dbReference type="ARBA" id="ARBA00022795"/>
    </source>
</evidence>
<evidence type="ECO:0000256" key="3">
    <source>
        <dbReference type="ARBA" id="ARBA00021622"/>
    </source>
</evidence>
<comment type="similarity">
    <text evidence="2 13">Belongs to the type III secretion exporter family.</text>
</comment>
<dbReference type="Gene3D" id="3.40.1690.10">
    <property type="entry name" value="secretion proteins EscU"/>
    <property type="match status" value="1"/>
</dbReference>
<feature type="transmembrane region" description="Helical" evidence="13">
    <location>
        <begin position="38"/>
        <end position="61"/>
    </location>
</feature>
<reference evidence="15 16" key="1">
    <citation type="submission" date="2023-09" db="EMBL/GenBank/DDBJ databases">
        <authorList>
            <person name="Rey-Velasco X."/>
        </authorList>
    </citation>
    <scope>NUCLEOTIDE SEQUENCE [LARGE SCALE GENOMIC DNA]</scope>
    <source>
        <strain evidence="15 16">P117</strain>
    </source>
</reference>
<evidence type="ECO:0000256" key="2">
    <source>
        <dbReference type="ARBA" id="ARBA00010690"/>
    </source>
</evidence>
<evidence type="ECO:0000256" key="9">
    <source>
        <dbReference type="ARBA" id="ARBA00022989"/>
    </source>
</evidence>
<keyword evidence="4 13" id="KW-0813">Transport</keyword>
<dbReference type="PRINTS" id="PR00950">
    <property type="entry name" value="TYPE3IMSPROT"/>
</dbReference>
<keyword evidence="15" id="KW-0282">Flagellum</keyword>
<dbReference type="SUPFAM" id="SSF160544">
    <property type="entry name" value="EscU C-terminal domain-like"/>
    <property type="match status" value="1"/>
</dbReference>
<evidence type="ECO:0000256" key="1">
    <source>
        <dbReference type="ARBA" id="ARBA00004651"/>
    </source>
</evidence>
<evidence type="ECO:0000256" key="6">
    <source>
        <dbReference type="ARBA" id="ARBA00022692"/>
    </source>
</evidence>
<dbReference type="InterPro" id="IPR029025">
    <property type="entry name" value="T3SS_substrate_exporter_C"/>
</dbReference>
<evidence type="ECO:0000256" key="14">
    <source>
        <dbReference type="SAM" id="MobiDB-lite"/>
    </source>
</evidence>
<dbReference type="Proteomes" id="UP001253545">
    <property type="component" value="Unassembled WGS sequence"/>
</dbReference>
<dbReference type="InterPro" id="IPR006136">
    <property type="entry name" value="FlhB"/>
</dbReference>